<feature type="signal peptide" evidence="1">
    <location>
        <begin position="1"/>
        <end position="30"/>
    </location>
</feature>
<feature type="chain" id="PRO_5047123057" description="Secreted protein" evidence="1">
    <location>
        <begin position="31"/>
        <end position="80"/>
    </location>
</feature>
<protein>
    <recommendedName>
        <fullName evidence="4">Secreted protein</fullName>
    </recommendedName>
</protein>
<dbReference type="Proteomes" id="UP001500320">
    <property type="component" value="Unassembled WGS sequence"/>
</dbReference>
<sequence>MRVRRTIATALTAGGLAFGAAALSATAASAQTTPSWHLAGYHQYNEQCFRTGFRAITSGGIVQDFKCELVGSRFALYLFY</sequence>
<organism evidence="2 3">
    <name type="scientific">Planomonospora alba</name>
    <dbReference type="NCBI Taxonomy" id="161354"/>
    <lineage>
        <taxon>Bacteria</taxon>
        <taxon>Bacillati</taxon>
        <taxon>Actinomycetota</taxon>
        <taxon>Actinomycetes</taxon>
        <taxon>Streptosporangiales</taxon>
        <taxon>Streptosporangiaceae</taxon>
        <taxon>Planomonospora</taxon>
    </lineage>
</organism>
<reference evidence="3" key="1">
    <citation type="journal article" date="2019" name="Int. J. Syst. Evol. Microbiol.">
        <title>The Global Catalogue of Microorganisms (GCM) 10K type strain sequencing project: providing services to taxonomists for standard genome sequencing and annotation.</title>
        <authorList>
            <consortium name="The Broad Institute Genomics Platform"/>
            <consortium name="The Broad Institute Genome Sequencing Center for Infectious Disease"/>
            <person name="Wu L."/>
            <person name="Ma J."/>
        </authorList>
    </citation>
    <scope>NUCLEOTIDE SEQUENCE [LARGE SCALE GENOMIC DNA]</scope>
    <source>
        <strain evidence="3">JCM 9373</strain>
    </source>
</reference>
<dbReference type="EMBL" id="BAAAUT010000023">
    <property type="protein sequence ID" value="GAA3138363.1"/>
    <property type="molecule type" value="Genomic_DNA"/>
</dbReference>
<keyword evidence="1" id="KW-0732">Signal</keyword>
<name>A0ABP6N963_9ACTN</name>
<keyword evidence="3" id="KW-1185">Reference proteome</keyword>
<evidence type="ECO:0008006" key="4">
    <source>
        <dbReference type="Google" id="ProtNLM"/>
    </source>
</evidence>
<evidence type="ECO:0000313" key="2">
    <source>
        <dbReference type="EMBL" id="GAA3138363.1"/>
    </source>
</evidence>
<comment type="caution">
    <text evidence="2">The sequence shown here is derived from an EMBL/GenBank/DDBJ whole genome shotgun (WGS) entry which is preliminary data.</text>
</comment>
<evidence type="ECO:0000313" key="3">
    <source>
        <dbReference type="Proteomes" id="UP001500320"/>
    </source>
</evidence>
<proteinExistence type="predicted"/>
<gene>
    <name evidence="2" type="ORF">GCM10010466_31630</name>
</gene>
<evidence type="ECO:0000256" key="1">
    <source>
        <dbReference type="SAM" id="SignalP"/>
    </source>
</evidence>
<accession>A0ABP6N963</accession>
<dbReference type="RefSeq" id="WP_344860122.1">
    <property type="nucleotide sequence ID" value="NZ_BAAAUT010000023.1"/>
</dbReference>